<evidence type="ECO:0000313" key="8">
    <source>
        <dbReference type="EMBL" id="KRS13469.1"/>
    </source>
</evidence>
<dbReference type="GO" id="GO:0006508">
    <property type="term" value="P:proteolysis"/>
    <property type="evidence" value="ECO:0007669"/>
    <property type="project" value="UniProtKB-KW"/>
</dbReference>
<gene>
    <name evidence="8" type="ORF">XM53_06295</name>
</gene>
<evidence type="ECO:0000259" key="7">
    <source>
        <dbReference type="PROSITE" id="PS50240"/>
    </source>
</evidence>
<dbReference type="Proteomes" id="UP000051295">
    <property type="component" value="Unassembled WGS sequence"/>
</dbReference>
<evidence type="ECO:0000256" key="1">
    <source>
        <dbReference type="ARBA" id="ARBA00008764"/>
    </source>
</evidence>
<evidence type="ECO:0000256" key="4">
    <source>
        <dbReference type="ARBA" id="ARBA00022801"/>
    </source>
</evidence>
<dbReference type="OrthoDB" id="267336at2"/>
<dbReference type="PROSITE" id="PS00134">
    <property type="entry name" value="TRYPSIN_HIS"/>
    <property type="match status" value="1"/>
</dbReference>
<dbReference type="InterPro" id="IPR018114">
    <property type="entry name" value="TRYPSIN_HIS"/>
</dbReference>
<dbReference type="GO" id="GO:0004252">
    <property type="term" value="F:serine-type endopeptidase activity"/>
    <property type="evidence" value="ECO:0007669"/>
    <property type="project" value="InterPro"/>
</dbReference>
<dbReference type="STRING" id="1641875.XM53_06295"/>
<dbReference type="Pfam" id="PF13365">
    <property type="entry name" value="Trypsin_2"/>
    <property type="match status" value="1"/>
</dbReference>
<feature type="chain" id="PRO_5006987615" description="Serine protease" evidence="6">
    <location>
        <begin position="23"/>
        <end position="273"/>
    </location>
</feature>
<organism evidence="8 9">
    <name type="scientific">Roseovarius atlanticus</name>
    <dbReference type="NCBI Taxonomy" id="1641875"/>
    <lineage>
        <taxon>Bacteria</taxon>
        <taxon>Pseudomonadati</taxon>
        <taxon>Pseudomonadota</taxon>
        <taxon>Alphaproteobacteria</taxon>
        <taxon>Rhodobacterales</taxon>
        <taxon>Roseobacteraceae</taxon>
        <taxon>Roseovarius</taxon>
    </lineage>
</organism>
<comment type="caution">
    <text evidence="8">The sequence shown here is derived from an EMBL/GenBank/DDBJ whole genome shotgun (WGS) entry which is preliminary data.</text>
</comment>
<comment type="similarity">
    <text evidence="1 6">Belongs to the peptidase S1B family.</text>
</comment>
<dbReference type="PANTHER" id="PTHR15462">
    <property type="entry name" value="SERINE PROTEASE"/>
    <property type="match status" value="1"/>
</dbReference>
<dbReference type="PRINTS" id="PR00839">
    <property type="entry name" value="V8PROTEASE"/>
</dbReference>
<dbReference type="Gene3D" id="2.40.10.10">
    <property type="entry name" value="Trypsin-like serine proteases"/>
    <property type="match status" value="2"/>
</dbReference>
<name>A0A0T5NX13_9RHOB</name>
<dbReference type="InterPro" id="IPR001254">
    <property type="entry name" value="Trypsin_dom"/>
</dbReference>
<dbReference type="InterPro" id="IPR050966">
    <property type="entry name" value="Glutamyl_endopeptidase"/>
</dbReference>
<reference evidence="8 9" key="1">
    <citation type="submission" date="2015-04" db="EMBL/GenBank/DDBJ databases">
        <title>The draft genome sequence of Roseovarius sp.R12b.</title>
        <authorList>
            <person name="Li G."/>
            <person name="Lai Q."/>
            <person name="Shao Z."/>
            <person name="Yan P."/>
        </authorList>
    </citation>
    <scope>NUCLEOTIDE SEQUENCE [LARGE SCALE GENOMIC DNA]</scope>
    <source>
        <strain evidence="8 9">R12B</strain>
    </source>
</reference>
<accession>A0A0T5NX13</accession>
<dbReference type="InterPro" id="IPR043504">
    <property type="entry name" value="Peptidase_S1_PA_chymotrypsin"/>
</dbReference>
<dbReference type="PANTHER" id="PTHR15462:SF8">
    <property type="entry name" value="SERINE PROTEASE"/>
    <property type="match status" value="1"/>
</dbReference>
<protein>
    <recommendedName>
        <fullName evidence="6">Serine protease</fullName>
        <ecNumber evidence="6">3.4.21.-</ecNumber>
    </recommendedName>
</protein>
<evidence type="ECO:0000256" key="3">
    <source>
        <dbReference type="ARBA" id="ARBA00022729"/>
    </source>
</evidence>
<feature type="signal peptide" evidence="6">
    <location>
        <begin position="1"/>
        <end position="22"/>
    </location>
</feature>
<evidence type="ECO:0000313" key="9">
    <source>
        <dbReference type="Proteomes" id="UP000051295"/>
    </source>
</evidence>
<evidence type="ECO:0000256" key="2">
    <source>
        <dbReference type="ARBA" id="ARBA00022670"/>
    </source>
</evidence>
<dbReference type="PROSITE" id="PS50240">
    <property type="entry name" value="TRYPSIN_DOM"/>
    <property type="match status" value="1"/>
</dbReference>
<keyword evidence="5 6" id="KW-0720">Serine protease</keyword>
<feature type="domain" description="Peptidase S1" evidence="7">
    <location>
        <begin position="37"/>
        <end position="273"/>
    </location>
</feature>
<dbReference type="SUPFAM" id="SSF50494">
    <property type="entry name" value="Trypsin-like serine proteases"/>
    <property type="match status" value="1"/>
</dbReference>
<dbReference type="EC" id="3.4.21.-" evidence="6"/>
<keyword evidence="4 6" id="KW-0378">Hydrolase</keyword>
<proteinExistence type="inferred from homology"/>
<dbReference type="EMBL" id="LAXJ01000005">
    <property type="protein sequence ID" value="KRS13469.1"/>
    <property type="molecule type" value="Genomic_DNA"/>
</dbReference>
<evidence type="ECO:0000256" key="5">
    <source>
        <dbReference type="ARBA" id="ARBA00022825"/>
    </source>
</evidence>
<keyword evidence="2 6" id="KW-0645">Protease</keyword>
<dbReference type="PATRIC" id="fig|1641875.4.peg.3623"/>
<sequence length="273" mass="29416">MFRLFSLFTLVFTLTLPTLATASDLIRLTNRDDLLGWEAVGRIDLGQDSYCTGTLIADNLVLTAAHCVFDNRGAPILPERIVFRAGLRDGAAIAARNISRYVVADGYRASDGMSADNVRRDVALLELSTPIPTATASPFALHMNPTRGDNVSVVSYGRKRDDALSWERQCDVLRRGEGLISFNCNVTFGSSGAPVFSDGGYRARIVSLVVGGHKTEHGTTVAYGMELPDTVDDLKRKLRASAASAPSTANTGFRKVDVTRGGNASGARFEKIQ</sequence>
<keyword evidence="3 6" id="KW-0732">Signal</keyword>
<dbReference type="RefSeq" id="WP_057791444.1">
    <property type="nucleotide sequence ID" value="NZ_LAXJ01000005.1"/>
</dbReference>
<dbReference type="InterPro" id="IPR009003">
    <property type="entry name" value="Peptidase_S1_PA"/>
</dbReference>
<dbReference type="InterPro" id="IPR008256">
    <property type="entry name" value="Peptidase_S1B"/>
</dbReference>
<dbReference type="AlphaFoldDB" id="A0A0T5NX13"/>
<evidence type="ECO:0000256" key="6">
    <source>
        <dbReference type="RuleBase" id="RU004296"/>
    </source>
</evidence>
<keyword evidence="9" id="KW-1185">Reference proteome</keyword>